<evidence type="ECO:0000259" key="3">
    <source>
        <dbReference type="Pfam" id="PF03372"/>
    </source>
</evidence>
<dbReference type="Pfam" id="PF03372">
    <property type="entry name" value="Exo_endo_phos"/>
    <property type="match status" value="1"/>
</dbReference>
<dbReference type="EMBL" id="LWDF02000084">
    <property type="protein sequence ID" value="KAE8258055.1"/>
    <property type="molecule type" value="Genomic_DNA"/>
</dbReference>
<comment type="caution">
    <text evidence="4">The sequence shown here is derived from an EMBL/GenBank/DDBJ whole genome shotgun (WGS) entry which is preliminary data.</text>
</comment>
<dbReference type="PANTHER" id="PTHR12121:SF36">
    <property type="entry name" value="ENDONUCLEASE_EXONUCLEASE_PHOSPHATASE DOMAIN-CONTAINING PROTEIN"/>
    <property type="match status" value="1"/>
</dbReference>
<reference evidence="4" key="1">
    <citation type="submission" date="2016-04" db="EMBL/GenBank/DDBJ databases">
        <authorList>
            <person name="Nguyen H.D."/>
            <person name="Samba Siva P."/>
            <person name="Cullis J."/>
            <person name="Levesque C.A."/>
            <person name="Hambleton S."/>
        </authorList>
    </citation>
    <scope>NUCLEOTIDE SEQUENCE</scope>
    <source>
        <strain evidence="4">DAOMC 236416</strain>
    </source>
</reference>
<dbReference type="InterPro" id="IPR036691">
    <property type="entry name" value="Endo/exonu/phosph_ase_sf"/>
</dbReference>
<dbReference type="SUPFAM" id="SSF56219">
    <property type="entry name" value="DNase I-like"/>
    <property type="match status" value="1"/>
</dbReference>
<sequence length="548" mass="61276">MTLPQSRGRHHQICTLWFIFNLALTLTSLLVLFTSLQSSPSFFKSSLPFSSSTPTQSSLYIQTNTMNHLRLMTWNIRYDGKAQNHHQTWPIDTPPSQLNFSQPNNTYPQLRSYGEYPWALRRISLVSTILLHHPAILTLQEVLPNQLEDLRQMLHPSYKAIGVGRDDASGLKGEAVPVFYRSDLFQLVPAQEGGVGSAGFQHFWLSLTPEIPGSIGWDASQTRMCTYLALREIGSTQIIHLFSTHFDDQGIIARAQSAILLRAKANEAYRNTFNLQKGRQDAEEPLVILMGDFNSPREEQAWRSLVAGKYDIPASEATSHSHFSKSSTQLPFLDSALSVPTLFKNRLQPSASKDERKSTWTSFLQRTLPRANGQAAVEKRASSSSSKYPFSIMPDLVGTLATFTDWGRKTGRREIDDEIDFIFLLHSPAVEDTTPSYISFPSQRGRLPSLTSKDDDEQTDVSLPQVRQVVAQSGAESSKSPEQDQEPRIEGEDDSTRSHPRAWSKPSTGGDTGKWHIAAYGVLSSWSDGEGGVRMSDHRPVLTRLVRG</sequence>
<dbReference type="GO" id="GO:0000175">
    <property type="term" value="F:3'-5'-RNA exonuclease activity"/>
    <property type="evidence" value="ECO:0007669"/>
    <property type="project" value="TreeGrafter"/>
</dbReference>
<proteinExistence type="predicted"/>
<gene>
    <name evidence="4" type="ORF">A4X13_0g1922</name>
</gene>
<feature type="compositionally biased region" description="Basic and acidic residues" evidence="1">
    <location>
        <begin position="479"/>
        <end position="497"/>
    </location>
</feature>
<dbReference type="Gene3D" id="3.60.10.10">
    <property type="entry name" value="Endonuclease/exonuclease/phosphatase"/>
    <property type="match status" value="1"/>
</dbReference>
<evidence type="ECO:0000256" key="2">
    <source>
        <dbReference type="SAM" id="Phobius"/>
    </source>
</evidence>
<dbReference type="AlphaFoldDB" id="A0A177TT30"/>
<keyword evidence="2" id="KW-0472">Membrane</keyword>
<dbReference type="InterPro" id="IPR050410">
    <property type="entry name" value="CCR4/nocturin_mRNA_transcr"/>
</dbReference>
<evidence type="ECO:0000256" key="1">
    <source>
        <dbReference type="SAM" id="MobiDB-lite"/>
    </source>
</evidence>
<reference evidence="4" key="2">
    <citation type="journal article" date="2019" name="IMA Fungus">
        <title>Genome sequencing and comparison of five Tilletia species to identify candidate genes for the detection of regulated species infecting wheat.</title>
        <authorList>
            <person name="Nguyen H.D.T."/>
            <person name="Sultana T."/>
            <person name="Kesanakurti P."/>
            <person name="Hambleton S."/>
        </authorList>
    </citation>
    <scope>NUCLEOTIDE SEQUENCE</scope>
    <source>
        <strain evidence="4">DAOMC 236416</strain>
    </source>
</reference>
<evidence type="ECO:0000313" key="5">
    <source>
        <dbReference type="Proteomes" id="UP000077521"/>
    </source>
</evidence>
<name>A0A177TT30_9BASI</name>
<accession>A0A177TT30</accession>
<dbReference type="Proteomes" id="UP000077521">
    <property type="component" value="Unassembled WGS sequence"/>
</dbReference>
<keyword evidence="2" id="KW-1133">Transmembrane helix</keyword>
<keyword evidence="2" id="KW-0812">Transmembrane</keyword>
<dbReference type="PANTHER" id="PTHR12121">
    <property type="entry name" value="CARBON CATABOLITE REPRESSOR PROTEIN 4"/>
    <property type="match status" value="1"/>
</dbReference>
<keyword evidence="5" id="KW-1185">Reference proteome</keyword>
<evidence type="ECO:0000313" key="4">
    <source>
        <dbReference type="EMBL" id="KAE8258055.1"/>
    </source>
</evidence>
<feature type="domain" description="Endonuclease/exonuclease/phosphatase" evidence="3">
    <location>
        <begin position="72"/>
        <end position="296"/>
    </location>
</feature>
<dbReference type="InterPro" id="IPR005135">
    <property type="entry name" value="Endo/exonuclease/phosphatase"/>
</dbReference>
<feature type="region of interest" description="Disordered" evidence="1">
    <location>
        <begin position="434"/>
        <end position="514"/>
    </location>
</feature>
<feature type="transmembrane region" description="Helical" evidence="2">
    <location>
        <begin position="12"/>
        <end position="36"/>
    </location>
</feature>
<protein>
    <recommendedName>
        <fullName evidence="3">Endonuclease/exonuclease/phosphatase domain-containing protein</fullName>
    </recommendedName>
</protein>
<organism evidence="4 5">
    <name type="scientific">Tilletia indica</name>
    <dbReference type="NCBI Taxonomy" id="43049"/>
    <lineage>
        <taxon>Eukaryota</taxon>
        <taxon>Fungi</taxon>
        <taxon>Dikarya</taxon>
        <taxon>Basidiomycota</taxon>
        <taxon>Ustilaginomycotina</taxon>
        <taxon>Exobasidiomycetes</taxon>
        <taxon>Tilletiales</taxon>
        <taxon>Tilletiaceae</taxon>
        <taxon>Tilletia</taxon>
    </lineage>
</organism>